<evidence type="ECO:0000256" key="1">
    <source>
        <dbReference type="ARBA" id="ARBA00004123"/>
    </source>
</evidence>
<evidence type="ECO:0000256" key="2">
    <source>
        <dbReference type="ARBA" id="ARBA00006850"/>
    </source>
</evidence>
<accession>A0ABQ7HVW5</accession>
<dbReference type="Pfam" id="PF01423">
    <property type="entry name" value="LSM"/>
    <property type="match status" value="1"/>
</dbReference>
<evidence type="ECO:0000256" key="8">
    <source>
        <dbReference type="ARBA" id="ARBA00023274"/>
    </source>
</evidence>
<dbReference type="SMART" id="SM00651">
    <property type="entry name" value="Sm"/>
    <property type="match status" value="1"/>
</dbReference>
<dbReference type="Gene3D" id="2.30.30.100">
    <property type="match status" value="1"/>
</dbReference>
<dbReference type="SUPFAM" id="SSF50182">
    <property type="entry name" value="Sm-like ribonucleoproteins"/>
    <property type="match status" value="1"/>
</dbReference>
<keyword evidence="7" id="KW-0539">Nucleus</keyword>
<dbReference type="PANTHER" id="PTHR13829:SF2">
    <property type="entry name" value="U6 SNRNA-ASSOCIATED SM-LIKE PROTEIN LSM2"/>
    <property type="match status" value="1"/>
</dbReference>
<proteinExistence type="inferred from homology"/>
<organism evidence="10 11">
    <name type="scientific">Astathelohania contejeani</name>
    <dbReference type="NCBI Taxonomy" id="164912"/>
    <lineage>
        <taxon>Eukaryota</taxon>
        <taxon>Fungi</taxon>
        <taxon>Fungi incertae sedis</taxon>
        <taxon>Microsporidia</taxon>
        <taxon>Astathelohaniidae</taxon>
        <taxon>Astathelohania</taxon>
    </lineage>
</organism>
<evidence type="ECO:0000313" key="10">
    <source>
        <dbReference type="EMBL" id="KAF7679726.1"/>
    </source>
</evidence>
<evidence type="ECO:0000256" key="3">
    <source>
        <dbReference type="ARBA" id="ARBA00022664"/>
    </source>
</evidence>
<comment type="caution">
    <text evidence="10">The sequence shown here is derived from an EMBL/GenBank/DDBJ whole genome shotgun (WGS) entry which is preliminary data.</text>
</comment>
<evidence type="ECO:0000256" key="5">
    <source>
        <dbReference type="ARBA" id="ARBA00022884"/>
    </source>
</evidence>
<dbReference type="InterPro" id="IPR016654">
    <property type="entry name" value="U6_snRNA_Lsm2"/>
</dbReference>
<dbReference type="InterPro" id="IPR010920">
    <property type="entry name" value="LSM_dom_sf"/>
</dbReference>
<dbReference type="Proteomes" id="UP001516464">
    <property type="component" value="Unassembled WGS sequence"/>
</dbReference>
<evidence type="ECO:0000259" key="9">
    <source>
        <dbReference type="SMART" id="SM00651"/>
    </source>
</evidence>
<comment type="subcellular location">
    <subcellularLocation>
        <location evidence="1">Nucleus</location>
    </subcellularLocation>
</comment>
<feature type="domain" description="Sm" evidence="9">
    <location>
        <begin position="5"/>
        <end position="72"/>
    </location>
</feature>
<keyword evidence="3" id="KW-0507">mRNA processing</keyword>
<dbReference type="EMBL" id="SBIQ01000323">
    <property type="protein sequence ID" value="KAF7679726.1"/>
    <property type="molecule type" value="Genomic_DNA"/>
</dbReference>
<sequence length="108" mass="12420">MIFYEFFKTHINKRIELELKNNIKITGTLISIDPFLNFSLNNIIIDNIDSWPGLRGVEGCTIRGSSVKFAYVDENVDLIEPLQMASRYRFIMNEQKDSSGNSESVILE</sequence>
<keyword evidence="11" id="KW-1185">Reference proteome</keyword>
<keyword evidence="5" id="KW-0694">RNA-binding</keyword>
<keyword evidence="4" id="KW-0747">Spliceosome</keyword>
<dbReference type="InterPro" id="IPR001163">
    <property type="entry name" value="Sm_dom_euk/arc"/>
</dbReference>
<gene>
    <name evidence="10" type="primary">LSM2</name>
    <name evidence="10" type="ORF">TCON_2478</name>
</gene>
<evidence type="ECO:0000256" key="7">
    <source>
        <dbReference type="ARBA" id="ARBA00023242"/>
    </source>
</evidence>
<name>A0ABQ7HVW5_9MICR</name>
<keyword evidence="6" id="KW-0508">mRNA splicing</keyword>
<keyword evidence="8" id="KW-0687">Ribonucleoprotein</keyword>
<protein>
    <submittedName>
        <fullName evidence="10">U6 snRNA-associated Sm-like protein LSm2</fullName>
    </submittedName>
</protein>
<evidence type="ECO:0000256" key="4">
    <source>
        <dbReference type="ARBA" id="ARBA00022728"/>
    </source>
</evidence>
<evidence type="ECO:0000313" key="11">
    <source>
        <dbReference type="Proteomes" id="UP001516464"/>
    </source>
</evidence>
<dbReference type="PANTHER" id="PTHR13829">
    <property type="entry name" value="SNRNP CORE PROTEIN FAMILY MEMBER"/>
    <property type="match status" value="1"/>
</dbReference>
<reference evidence="10 11" key="1">
    <citation type="submission" date="2019-01" db="EMBL/GenBank/DDBJ databases">
        <title>Genomes sequencing and comparative genomics of infectious freshwater microsporidia, Cucumispora dikerogammari and Thelohania contejeani.</title>
        <authorList>
            <person name="Cormier A."/>
            <person name="Giraud I."/>
            <person name="Wattier R."/>
            <person name="Teixeira M."/>
            <person name="Grandjean F."/>
            <person name="Rigaud T."/>
            <person name="Cordaux R."/>
        </authorList>
    </citation>
    <scope>NUCLEOTIDE SEQUENCE [LARGE SCALE GENOMIC DNA]</scope>
    <source>
        <strain evidence="10">T1</strain>
        <tissue evidence="10">Spores</tissue>
    </source>
</reference>
<comment type="similarity">
    <text evidence="2">Belongs to the snRNP Sm proteins family.</text>
</comment>
<evidence type="ECO:0000256" key="6">
    <source>
        <dbReference type="ARBA" id="ARBA00023187"/>
    </source>
</evidence>